<dbReference type="GO" id="GO:0033281">
    <property type="term" value="C:TAT protein transport complex"/>
    <property type="evidence" value="ECO:0007669"/>
    <property type="project" value="UniProtKB-UniRule"/>
</dbReference>
<feature type="transmembrane region" description="Helical" evidence="5">
    <location>
        <begin position="123"/>
        <end position="145"/>
    </location>
</feature>
<evidence type="ECO:0000313" key="7">
    <source>
        <dbReference type="EMBL" id="BAM02944.1"/>
    </source>
</evidence>
<organism evidence="7 8">
    <name type="scientific">Phycisphaera mikurensis (strain NBRC 102666 / KCTC 22515 / FYK2301M01)</name>
    <dbReference type="NCBI Taxonomy" id="1142394"/>
    <lineage>
        <taxon>Bacteria</taxon>
        <taxon>Pseudomonadati</taxon>
        <taxon>Planctomycetota</taxon>
        <taxon>Phycisphaerae</taxon>
        <taxon>Phycisphaerales</taxon>
        <taxon>Phycisphaeraceae</taxon>
        <taxon>Phycisphaera</taxon>
    </lineage>
</organism>
<comment type="subunit">
    <text evidence="5">Forms a complex with TatA.</text>
</comment>
<keyword evidence="5" id="KW-0997">Cell inner membrane</keyword>
<dbReference type="InterPro" id="IPR002033">
    <property type="entry name" value="TatC"/>
</dbReference>
<evidence type="ECO:0000256" key="4">
    <source>
        <dbReference type="ARBA" id="ARBA00023136"/>
    </source>
</evidence>
<keyword evidence="5" id="KW-1003">Cell membrane</keyword>
<accession>I0ICF6</accession>
<comment type="function">
    <text evidence="5">Part of the twin-arginine translocation (Tat) system that transports large folded proteins containing a characteristic twin-arginine motif in their signal peptide across membranes.</text>
</comment>
<feature type="compositionally biased region" description="Pro residues" evidence="6">
    <location>
        <begin position="1"/>
        <end position="11"/>
    </location>
</feature>
<sequence length="382" mass="40749">MPPLDQLPPATPEAEDPPMPLGDHLDELRRRLVRALLGCGIALGVTVWYGPRLIAWIARPLLLAMDATGFPPQTYVTDPTAGFTGVYLPVTLVGALILASPWILVQLWQFVAVGLYKHERRAVYVLAPFSTIMTALGVGFTYFILLPVSLLFFLNFAATVYPPAQTGPPGPVMSVFLRAYGVPDHALAVGLEPVPLPDPAARTPAARLAAGAQPPAPAAAAGSADRADPAAFSLPVRGAEPAEPADGDVWVDRRDGKVKLFLGGEVRELATSSRSLVTPLPKLDEFIRFAVFMGLGVVAAFQVPVVMLLAGRTGLFDPEILAAGRRYALLGSLVVGAVLTPTDIISMMVLAVPLYLLFEFGLVLMRFGDRRRSSLAAAEEAR</sequence>
<keyword evidence="2 5" id="KW-0812">Transmembrane</keyword>
<dbReference type="KEGG" id="phm:PSMK_07850"/>
<dbReference type="PRINTS" id="PR01840">
    <property type="entry name" value="TATCFAMILY"/>
</dbReference>
<dbReference type="PANTHER" id="PTHR30371:SF0">
    <property type="entry name" value="SEC-INDEPENDENT PROTEIN TRANSLOCASE PROTEIN TATC, CHLOROPLASTIC-RELATED"/>
    <property type="match status" value="1"/>
</dbReference>
<comment type="similarity">
    <text evidence="5">Belongs to the TatC family.</text>
</comment>
<dbReference type="GO" id="GO:0065002">
    <property type="term" value="P:intracellular protein transmembrane transport"/>
    <property type="evidence" value="ECO:0007669"/>
    <property type="project" value="TreeGrafter"/>
</dbReference>
<evidence type="ECO:0000256" key="2">
    <source>
        <dbReference type="ARBA" id="ARBA00022692"/>
    </source>
</evidence>
<evidence type="ECO:0000256" key="6">
    <source>
        <dbReference type="SAM" id="MobiDB-lite"/>
    </source>
</evidence>
<gene>
    <name evidence="5 7" type="primary">tatC</name>
    <name evidence="7" type="ordered locus">PSMK_07850</name>
</gene>
<dbReference type="GO" id="GO:0009977">
    <property type="term" value="F:proton motive force dependent protein transmembrane transporter activity"/>
    <property type="evidence" value="ECO:0007669"/>
    <property type="project" value="TreeGrafter"/>
</dbReference>
<keyword evidence="5" id="KW-0811">Translocation</keyword>
<evidence type="ECO:0000256" key="5">
    <source>
        <dbReference type="HAMAP-Rule" id="MF_00902"/>
    </source>
</evidence>
<keyword evidence="5" id="KW-0653">Protein transport</keyword>
<reference evidence="7 8" key="1">
    <citation type="submission" date="2012-02" db="EMBL/GenBank/DDBJ databases">
        <title>Complete genome sequence of Phycisphaera mikurensis NBRC 102666.</title>
        <authorList>
            <person name="Ankai A."/>
            <person name="Hosoyama A."/>
            <person name="Terui Y."/>
            <person name="Sekine M."/>
            <person name="Fukai R."/>
            <person name="Kato Y."/>
            <person name="Nakamura S."/>
            <person name="Yamada-Narita S."/>
            <person name="Kawakoshi A."/>
            <person name="Fukunaga Y."/>
            <person name="Yamazaki S."/>
            <person name="Fujita N."/>
        </authorList>
    </citation>
    <scope>NUCLEOTIDE SEQUENCE [LARGE SCALE GENOMIC DNA]</scope>
    <source>
        <strain evidence="8">NBRC 102666 / KCTC 22515 / FYK2301M01</strain>
    </source>
</reference>
<keyword evidence="4 5" id="KW-0472">Membrane</keyword>
<feature type="transmembrane region" description="Helical" evidence="5">
    <location>
        <begin position="32"/>
        <end position="50"/>
    </location>
</feature>
<dbReference type="PANTHER" id="PTHR30371">
    <property type="entry name" value="SEC-INDEPENDENT PROTEIN TRANSLOCASE PROTEIN TATC"/>
    <property type="match status" value="1"/>
</dbReference>
<evidence type="ECO:0000256" key="1">
    <source>
        <dbReference type="ARBA" id="ARBA00004141"/>
    </source>
</evidence>
<keyword evidence="8" id="KW-1185">Reference proteome</keyword>
<feature type="transmembrane region" description="Helical" evidence="5">
    <location>
        <begin position="86"/>
        <end position="111"/>
    </location>
</feature>
<dbReference type="OrthoDB" id="9777044at2"/>
<dbReference type="RefSeq" id="WP_014436164.1">
    <property type="nucleotide sequence ID" value="NC_017080.1"/>
</dbReference>
<name>I0ICF6_PHYMF</name>
<dbReference type="GO" id="GO:0043953">
    <property type="term" value="P:protein transport by the Tat complex"/>
    <property type="evidence" value="ECO:0007669"/>
    <property type="project" value="UniProtKB-UniRule"/>
</dbReference>
<dbReference type="Pfam" id="PF00902">
    <property type="entry name" value="TatC"/>
    <property type="match status" value="2"/>
</dbReference>
<feature type="transmembrane region" description="Helical" evidence="5">
    <location>
        <begin position="286"/>
        <end position="310"/>
    </location>
</feature>
<dbReference type="STRING" id="1142394.PSMK_07850"/>
<dbReference type="HOGENOM" id="CLU_031942_1_0_0"/>
<proteinExistence type="inferred from homology"/>
<feature type="transmembrane region" description="Helical" evidence="5">
    <location>
        <begin position="322"/>
        <end position="339"/>
    </location>
</feature>
<comment type="subcellular location">
    <subcellularLocation>
        <location evidence="5">Cell inner membrane</location>
        <topology evidence="5">Multi-pass membrane protein</topology>
    </subcellularLocation>
    <subcellularLocation>
        <location evidence="1">Membrane</location>
        <topology evidence="1">Multi-pass membrane protein</topology>
    </subcellularLocation>
</comment>
<protein>
    <recommendedName>
        <fullName evidence="5">Sec-independent protein translocase protein TatC</fullName>
    </recommendedName>
</protein>
<keyword evidence="5" id="KW-0813">Transport</keyword>
<dbReference type="eggNOG" id="COG0805">
    <property type="taxonomic scope" value="Bacteria"/>
</dbReference>
<dbReference type="AlphaFoldDB" id="I0ICF6"/>
<feature type="transmembrane region" description="Helical" evidence="5">
    <location>
        <begin position="345"/>
        <end position="365"/>
    </location>
</feature>
<dbReference type="HAMAP" id="MF_00902">
    <property type="entry name" value="TatC"/>
    <property type="match status" value="1"/>
</dbReference>
<dbReference type="Proteomes" id="UP000007881">
    <property type="component" value="Chromosome"/>
</dbReference>
<feature type="region of interest" description="Disordered" evidence="6">
    <location>
        <begin position="1"/>
        <end position="21"/>
    </location>
</feature>
<evidence type="ECO:0000313" key="8">
    <source>
        <dbReference type="Proteomes" id="UP000007881"/>
    </source>
</evidence>
<evidence type="ECO:0000256" key="3">
    <source>
        <dbReference type="ARBA" id="ARBA00022989"/>
    </source>
</evidence>
<dbReference type="EMBL" id="AP012338">
    <property type="protein sequence ID" value="BAM02944.1"/>
    <property type="molecule type" value="Genomic_DNA"/>
</dbReference>
<keyword evidence="3 5" id="KW-1133">Transmembrane helix</keyword>